<accession>A0ABV9PV30</accession>
<sequence>MSPFRPFIDLLAQLWFALDTASAVRHGKPVSERARVYCMTDHAPARAQLGSVAA</sequence>
<reference evidence="2" key="1">
    <citation type="journal article" date="2019" name="Int. J. Syst. Evol. Microbiol.">
        <title>The Global Catalogue of Microorganisms (GCM) 10K type strain sequencing project: providing services to taxonomists for standard genome sequencing and annotation.</title>
        <authorList>
            <consortium name="The Broad Institute Genomics Platform"/>
            <consortium name="The Broad Institute Genome Sequencing Center for Infectious Disease"/>
            <person name="Wu L."/>
            <person name="Ma J."/>
        </authorList>
    </citation>
    <scope>NUCLEOTIDE SEQUENCE [LARGE SCALE GENOMIC DNA]</scope>
    <source>
        <strain evidence="2">JCM 11882</strain>
    </source>
</reference>
<evidence type="ECO:0000313" key="1">
    <source>
        <dbReference type="EMBL" id="MFC4756521.1"/>
    </source>
</evidence>
<comment type="caution">
    <text evidence="1">The sequence shown here is derived from an EMBL/GenBank/DDBJ whole genome shotgun (WGS) entry which is preliminary data.</text>
</comment>
<gene>
    <name evidence="1" type="ORF">ACFO7U_17280</name>
</gene>
<dbReference type="RefSeq" id="WP_344996997.1">
    <property type="nucleotide sequence ID" value="NZ_BAABCD010000057.1"/>
</dbReference>
<organism evidence="1 2">
    <name type="scientific">Dietzia aurantiaca</name>
    <dbReference type="NCBI Taxonomy" id="983873"/>
    <lineage>
        <taxon>Bacteria</taxon>
        <taxon>Bacillati</taxon>
        <taxon>Actinomycetota</taxon>
        <taxon>Actinomycetes</taxon>
        <taxon>Mycobacteriales</taxon>
        <taxon>Dietziaceae</taxon>
        <taxon>Dietzia</taxon>
    </lineage>
</organism>
<proteinExistence type="predicted"/>
<evidence type="ECO:0000313" key="2">
    <source>
        <dbReference type="Proteomes" id="UP001595836"/>
    </source>
</evidence>
<name>A0ABV9PV30_9ACTN</name>
<protein>
    <submittedName>
        <fullName evidence="1">Uncharacterized protein</fullName>
    </submittedName>
</protein>
<dbReference type="EMBL" id="JBHSHP010000061">
    <property type="protein sequence ID" value="MFC4756521.1"/>
    <property type="molecule type" value="Genomic_DNA"/>
</dbReference>
<dbReference type="Proteomes" id="UP001595836">
    <property type="component" value="Unassembled WGS sequence"/>
</dbReference>
<keyword evidence="2" id="KW-1185">Reference proteome</keyword>